<evidence type="ECO:0000259" key="4">
    <source>
        <dbReference type="PROSITE" id="PS50089"/>
    </source>
</evidence>
<dbReference type="EMBL" id="HE600966">
    <property type="protein sequence ID" value="CAP38395.1"/>
    <property type="molecule type" value="Genomic_DNA"/>
</dbReference>
<dbReference type="Gene3D" id="3.30.40.10">
    <property type="entry name" value="Zinc/RING finger domain, C3HC4 (zinc finger)"/>
    <property type="match status" value="1"/>
</dbReference>
<dbReference type="CTD" id="8575012"/>
<reference evidence="5 6" key="1">
    <citation type="journal article" date="2003" name="PLoS Biol.">
        <title>The genome sequence of Caenorhabditis briggsae: a platform for comparative genomics.</title>
        <authorList>
            <person name="Stein L.D."/>
            <person name="Bao Z."/>
            <person name="Blasiar D."/>
            <person name="Blumenthal T."/>
            <person name="Brent M.R."/>
            <person name="Chen N."/>
            <person name="Chinwalla A."/>
            <person name="Clarke L."/>
            <person name="Clee C."/>
            <person name="Coghlan A."/>
            <person name="Coulson A."/>
            <person name="D'Eustachio P."/>
            <person name="Fitch D.H."/>
            <person name="Fulton L.A."/>
            <person name="Fulton R.E."/>
            <person name="Griffiths-Jones S."/>
            <person name="Harris T.W."/>
            <person name="Hillier L.W."/>
            <person name="Kamath R."/>
            <person name="Kuwabara P.E."/>
            <person name="Mardis E.R."/>
            <person name="Marra M.A."/>
            <person name="Miner T.L."/>
            <person name="Minx P."/>
            <person name="Mullikin J.C."/>
            <person name="Plumb R.W."/>
            <person name="Rogers J."/>
            <person name="Schein J.E."/>
            <person name="Sohrmann M."/>
            <person name="Spieth J."/>
            <person name="Stajich J.E."/>
            <person name="Wei C."/>
            <person name="Willey D."/>
            <person name="Wilson R.K."/>
            <person name="Durbin R."/>
            <person name="Waterston R.H."/>
        </authorList>
    </citation>
    <scope>NUCLEOTIDE SEQUENCE [LARGE SCALE GENOMIC DNA]</scope>
    <source>
        <strain evidence="5 6">AF16</strain>
    </source>
</reference>
<evidence type="ECO:0000313" key="5">
    <source>
        <dbReference type="EMBL" id="CAP38395.1"/>
    </source>
</evidence>
<dbReference type="KEGG" id="cbr:CBG_21784"/>
<dbReference type="HOGENOM" id="CLU_722054_0_0_1"/>
<dbReference type="AlphaFoldDB" id="A8Y0H7"/>
<dbReference type="SUPFAM" id="SSF57850">
    <property type="entry name" value="RING/U-box"/>
    <property type="match status" value="1"/>
</dbReference>
<dbReference type="InterPro" id="IPR001841">
    <property type="entry name" value="Znf_RING"/>
</dbReference>
<protein>
    <submittedName>
        <fullName evidence="5">Protein CBG21784</fullName>
    </submittedName>
</protein>
<dbReference type="RefSeq" id="XP_002633015.1">
    <property type="nucleotide sequence ID" value="XM_002632969.1"/>
</dbReference>
<dbReference type="InterPro" id="IPR013083">
    <property type="entry name" value="Znf_RING/FYVE/PHD"/>
</dbReference>
<name>A8Y0H7_CAEBR</name>
<dbReference type="STRING" id="6238.A8Y0H7"/>
<reference evidence="5 6" key="2">
    <citation type="journal article" date="2011" name="PLoS Genet.">
        <title>Caenorhabditis briggsae recombinant inbred line genotypes reveal inter-strain incompatibility and the evolution of recombination.</title>
        <authorList>
            <person name="Ross J.A."/>
            <person name="Koboldt D.C."/>
            <person name="Staisch J.E."/>
            <person name="Chamberlin H.M."/>
            <person name="Gupta B.P."/>
            <person name="Miller R.D."/>
            <person name="Baird S.E."/>
            <person name="Haag E.S."/>
        </authorList>
    </citation>
    <scope>NUCLEOTIDE SEQUENCE [LARGE SCALE GENOMIC DNA]</scope>
    <source>
        <strain evidence="5 6">AF16</strain>
    </source>
</reference>
<dbReference type="GO" id="GO:0008270">
    <property type="term" value="F:zinc ion binding"/>
    <property type="evidence" value="ECO:0007669"/>
    <property type="project" value="UniProtKB-KW"/>
</dbReference>
<dbReference type="Proteomes" id="UP000008549">
    <property type="component" value="Unassembled WGS sequence"/>
</dbReference>
<dbReference type="InParanoid" id="A8Y0H7"/>
<evidence type="ECO:0000313" key="7">
    <source>
        <dbReference type="WormBase" id="CBG21784"/>
    </source>
</evidence>
<dbReference type="OMA" id="NSAFCAN"/>
<dbReference type="GeneID" id="8575012"/>
<evidence type="ECO:0000256" key="3">
    <source>
        <dbReference type="PROSITE-ProRule" id="PRU00175"/>
    </source>
</evidence>
<keyword evidence="1 3" id="KW-0479">Metal-binding</keyword>
<gene>
    <name evidence="5 7" type="ORF">CBG21784</name>
    <name evidence="5" type="ORF">CBG_21784</name>
</gene>
<organism evidence="5 6">
    <name type="scientific">Caenorhabditis briggsae</name>
    <dbReference type="NCBI Taxonomy" id="6238"/>
    <lineage>
        <taxon>Eukaryota</taxon>
        <taxon>Metazoa</taxon>
        <taxon>Ecdysozoa</taxon>
        <taxon>Nematoda</taxon>
        <taxon>Chromadorea</taxon>
        <taxon>Rhabditida</taxon>
        <taxon>Rhabditina</taxon>
        <taxon>Rhabditomorpha</taxon>
        <taxon>Rhabditoidea</taxon>
        <taxon>Rhabditidae</taxon>
        <taxon>Peloderinae</taxon>
        <taxon>Caenorhabditis</taxon>
    </lineage>
</organism>
<proteinExistence type="predicted"/>
<sequence>MPSLSSAVCLKCEEIYDSTTRKICSGALCSHSICEPCFDQKKSSTCPTCGKPDSYATKNINYQAMELLDRLKENMSLKVIAEGISDPESLSKGPCCECTNHCDKLRLCVSCSLESNLLSKSENGDIKMTTETNGELLETKILRLKNSAFCANCVLDNNLHMGHSTVLVKDVKGLENNTSISNALSVVALSLHQVKEKTEGLSQKGRTAARFLEVGQQITELCILLMTNSLKIDSNTAIDKNVDLVSKLFLRLGGAFGRMRIFEDALSKLDNKIETAESSQEKKALQNVKNTIHKMLGLLNTANDLSKLGPADYQQITEILESGTLQPILDVFKSDMNNTEKEETFQDLMTMAKDIKRTIPFKIPPQYEKYADLAGSCFNAFFR</sequence>
<dbReference type="eggNOG" id="ENOG502R8FH">
    <property type="taxonomic scope" value="Eukaryota"/>
</dbReference>
<evidence type="ECO:0000313" key="6">
    <source>
        <dbReference type="Proteomes" id="UP000008549"/>
    </source>
</evidence>
<feature type="domain" description="RING-type" evidence="4">
    <location>
        <begin position="9"/>
        <end position="49"/>
    </location>
</feature>
<evidence type="ECO:0000256" key="1">
    <source>
        <dbReference type="ARBA" id="ARBA00022771"/>
    </source>
</evidence>
<evidence type="ECO:0000256" key="2">
    <source>
        <dbReference type="ARBA" id="ARBA00022833"/>
    </source>
</evidence>
<keyword evidence="6" id="KW-1185">Reference proteome</keyword>
<dbReference type="PROSITE" id="PS50089">
    <property type="entry name" value="ZF_RING_2"/>
    <property type="match status" value="1"/>
</dbReference>
<keyword evidence="1 3" id="KW-0863">Zinc-finger</keyword>
<accession>A8Y0H7</accession>
<keyword evidence="2" id="KW-0862">Zinc</keyword>
<dbReference type="WormBase" id="CBG21784">
    <property type="protein sequence ID" value="CBP11914"/>
    <property type="gene ID" value="WBGene00040475"/>
</dbReference>